<keyword evidence="2" id="KW-1133">Transmembrane helix</keyword>
<dbReference type="AlphaFoldDB" id="A0A1I6KKF6"/>
<proteinExistence type="predicted"/>
<keyword evidence="4" id="KW-1185">Reference proteome</keyword>
<protein>
    <submittedName>
        <fullName evidence="3">Uncharacterized protein</fullName>
    </submittedName>
</protein>
<dbReference type="EMBL" id="FOZK01000001">
    <property type="protein sequence ID" value="SFR91745.1"/>
    <property type="molecule type" value="Genomic_DNA"/>
</dbReference>
<keyword evidence="2" id="KW-0812">Transmembrane</keyword>
<evidence type="ECO:0000313" key="4">
    <source>
        <dbReference type="Proteomes" id="UP000199062"/>
    </source>
</evidence>
<accession>A0A1I6KKF6</accession>
<evidence type="ECO:0000313" key="3">
    <source>
        <dbReference type="EMBL" id="SFR91745.1"/>
    </source>
</evidence>
<evidence type="ECO:0000256" key="2">
    <source>
        <dbReference type="SAM" id="Phobius"/>
    </source>
</evidence>
<dbReference type="Proteomes" id="UP000199062">
    <property type="component" value="Unassembled WGS sequence"/>
</dbReference>
<gene>
    <name evidence="3" type="ORF">SAMN05216559_0963</name>
</gene>
<name>A0A1I6KKF6_9EURY</name>
<evidence type="ECO:0000256" key="1">
    <source>
        <dbReference type="SAM" id="MobiDB-lite"/>
    </source>
</evidence>
<sequence length="65" mass="6847">MGDESRGRRSNTHVSDAMAQSGGTEPGSDFGWSDLLAVLLVGALLQLVIWYLLYGMGPLPSSPPA</sequence>
<reference evidence="3 4" key="1">
    <citation type="submission" date="2016-10" db="EMBL/GenBank/DDBJ databases">
        <authorList>
            <person name="de Groot N.N."/>
        </authorList>
    </citation>
    <scope>NUCLEOTIDE SEQUENCE [LARGE SCALE GENOMIC DNA]</scope>
    <source>
        <strain evidence="3 4">CGMCC 1.10457</strain>
    </source>
</reference>
<organism evidence="3 4">
    <name type="scientific">Halomicrobium zhouii</name>
    <dbReference type="NCBI Taxonomy" id="767519"/>
    <lineage>
        <taxon>Archaea</taxon>
        <taxon>Methanobacteriati</taxon>
        <taxon>Methanobacteriota</taxon>
        <taxon>Stenosarchaea group</taxon>
        <taxon>Halobacteria</taxon>
        <taxon>Halobacteriales</taxon>
        <taxon>Haloarculaceae</taxon>
        <taxon>Halomicrobium</taxon>
    </lineage>
</organism>
<feature type="region of interest" description="Disordered" evidence="1">
    <location>
        <begin position="1"/>
        <end position="26"/>
    </location>
</feature>
<keyword evidence="2" id="KW-0472">Membrane</keyword>
<feature type="transmembrane region" description="Helical" evidence="2">
    <location>
        <begin position="35"/>
        <end position="54"/>
    </location>
</feature>